<sequence length="991" mass="109762">MTEVEFPKPPRAVASGCWSLGSSQYPSGRFPKVSIAIPVEKPKTGTSINLSQEKPPKDQTNHLSQEITGERAPPWISPRAVQRENLNPNLSESLLGKRKETVQEGAAAGASGLKLRLWEILGGGSQNKDATGSPRIGKEEAVKNLSQNQSSIEKGNKGTLKLSQQNLEKLKLPRENPSSDPIETDSGSTKQAETRRVTRSLTRTRPPPQVTINQDKGKSEPVTNAEPDNFSFDETEPKERGTRRKNPTGGSAISPKGPSGARKRAKIEPRKINFPKRPLVFGTELKETSPNEHILSPSKERSASANVSYQKEKTVSLNSITKKHILPPKHDARNSLRTPLPRNANQADREKEHSWEFPVTPPTSTEEPQEKGIPNPRRNRNQKRSVECKQPAFVKPTTSFSTHRRESVQKALSSPTKNAEPQRKNVQNQSTYRNTNVLNNFKTHPSVETDTGVSTRSRKPVKLLATPVTSNEMQSEKAASTNRSLSSGFKHSAFAKSNIGASTYRRKPRELVASPIVSNEVQPEKEASASTQKNRAESPESPAVSNDFQIEREIGATRSISGDLKGAASVKLNVGASTQKNRVQSAAIPVSSNDVQPEKNTHAGSKSRDFNVHTFTQRKQFEFPVSPVTSNKVQPEKDGDSPLCDGDTIMSDYFKSPTFAMNGTSSSQRRKATDEVLDQPRNSKTPESSRSVSDSGSDSDVQLSDDTRDSPNISEAKSSEVEVEREAEKPSHRTPEEVLKTESSDANGSFKKGCRGKYKLFSSPDTPIEQSLPVRTRARAKAVKTDVKRSSMELSPPIPVGYFGGESNGSEDILNQFPDNSLASAVGQLAIILRKIKLKIKAQKNKKSSDILSTVTEKIENQLKDAELQMQEDTRKLVMNSKSKRKELESKFQEQAEKLKMIHDKFREEVNQYLMDCKSSLEEFDAFQMELKGTADKRKAQHRKLVRHVEEKIEAQLTDAETKITRVQKEAEKKMNGLKHVLRGWIAEGAT</sequence>
<organism evidence="4 5">
    <name type="scientific">Carex littledalei</name>
    <dbReference type="NCBI Taxonomy" id="544730"/>
    <lineage>
        <taxon>Eukaryota</taxon>
        <taxon>Viridiplantae</taxon>
        <taxon>Streptophyta</taxon>
        <taxon>Embryophyta</taxon>
        <taxon>Tracheophyta</taxon>
        <taxon>Spermatophyta</taxon>
        <taxon>Magnoliopsida</taxon>
        <taxon>Liliopsida</taxon>
        <taxon>Poales</taxon>
        <taxon>Cyperaceae</taxon>
        <taxon>Cyperoideae</taxon>
        <taxon>Cariceae</taxon>
        <taxon>Carex</taxon>
        <taxon>Carex subgen. Euthyceras</taxon>
    </lineage>
</organism>
<feature type="compositionally biased region" description="Basic and acidic residues" evidence="2">
    <location>
        <begin position="596"/>
        <end position="611"/>
    </location>
</feature>
<dbReference type="OrthoDB" id="751607at2759"/>
<evidence type="ECO:0000256" key="2">
    <source>
        <dbReference type="SAM" id="MobiDB-lite"/>
    </source>
</evidence>
<dbReference type="EMBL" id="SWLB01000018">
    <property type="protein sequence ID" value="KAF3326375.1"/>
    <property type="molecule type" value="Genomic_DNA"/>
</dbReference>
<feature type="domain" description="Meiosis-specific protein ASY3-like coiled-coil" evidence="3">
    <location>
        <begin position="554"/>
        <end position="982"/>
    </location>
</feature>
<feature type="compositionally biased region" description="Basic and acidic residues" evidence="2">
    <location>
        <begin position="717"/>
        <end position="743"/>
    </location>
</feature>
<feature type="compositionally biased region" description="Polar residues" evidence="2">
    <location>
        <begin position="467"/>
        <end position="485"/>
    </location>
</feature>
<protein>
    <recommendedName>
        <fullName evidence="3">Meiosis-specific protein ASY3-like coiled-coil domain-containing protein</fullName>
    </recommendedName>
</protein>
<feature type="region of interest" description="Disordered" evidence="2">
    <location>
        <begin position="466"/>
        <end position="485"/>
    </location>
</feature>
<dbReference type="GO" id="GO:0051321">
    <property type="term" value="P:meiotic cell cycle"/>
    <property type="evidence" value="ECO:0007669"/>
    <property type="project" value="InterPro"/>
</dbReference>
<evidence type="ECO:0000256" key="1">
    <source>
        <dbReference type="SAM" id="Coils"/>
    </source>
</evidence>
<evidence type="ECO:0000313" key="4">
    <source>
        <dbReference type="EMBL" id="KAF3326375.1"/>
    </source>
</evidence>
<feature type="region of interest" description="Disordered" evidence="2">
    <location>
        <begin position="123"/>
        <end position="430"/>
    </location>
</feature>
<feature type="region of interest" description="Disordered" evidence="2">
    <location>
        <begin position="495"/>
        <end position="548"/>
    </location>
</feature>
<feature type="compositionally biased region" description="Low complexity" evidence="2">
    <location>
        <begin position="688"/>
        <end position="704"/>
    </location>
</feature>
<feature type="coiled-coil region" evidence="1">
    <location>
        <begin position="856"/>
        <end position="905"/>
    </location>
</feature>
<name>A0A833QIW1_9POAL</name>
<evidence type="ECO:0000259" key="3">
    <source>
        <dbReference type="Pfam" id="PF20435"/>
    </source>
</evidence>
<gene>
    <name evidence="4" type="ORF">FCM35_KLT08005</name>
</gene>
<dbReference type="Pfam" id="PF20435">
    <property type="entry name" value="ASY3-like"/>
    <property type="match status" value="1"/>
</dbReference>
<proteinExistence type="predicted"/>
<dbReference type="Proteomes" id="UP000623129">
    <property type="component" value="Unassembled WGS sequence"/>
</dbReference>
<dbReference type="PANTHER" id="PTHR36027:SF1">
    <property type="entry name" value="MEIOSIS-SPECIFIC PROTEIN ASY3"/>
    <property type="match status" value="1"/>
</dbReference>
<dbReference type="InterPro" id="IPR046845">
    <property type="entry name" value="ASY3-like_CC"/>
</dbReference>
<feature type="compositionally biased region" description="Polar residues" evidence="2">
    <location>
        <begin position="176"/>
        <end position="191"/>
    </location>
</feature>
<reference evidence="4" key="1">
    <citation type="submission" date="2020-01" db="EMBL/GenBank/DDBJ databases">
        <title>Genome sequence of Kobresia littledalei, the first chromosome-level genome in the family Cyperaceae.</title>
        <authorList>
            <person name="Qu G."/>
        </authorList>
    </citation>
    <scope>NUCLEOTIDE SEQUENCE</scope>
    <source>
        <strain evidence="4">C.B.Clarke</strain>
        <tissue evidence="4">Leaf</tissue>
    </source>
</reference>
<feature type="compositionally biased region" description="Polar residues" evidence="2">
    <location>
        <begin position="303"/>
        <end position="320"/>
    </location>
</feature>
<dbReference type="AlphaFoldDB" id="A0A833QIW1"/>
<feature type="compositionally biased region" description="Polar residues" evidence="2">
    <location>
        <begin position="410"/>
        <end position="430"/>
    </location>
</feature>
<keyword evidence="5" id="KW-1185">Reference proteome</keyword>
<feature type="compositionally biased region" description="Polar residues" evidence="2">
    <location>
        <begin position="144"/>
        <end position="153"/>
    </location>
</feature>
<feature type="region of interest" description="Disordered" evidence="2">
    <location>
        <begin position="44"/>
        <end position="74"/>
    </location>
</feature>
<evidence type="ECO:0000313" key="5">
    <source>
        <dbReference type="Proteomes" id="UP000623129"/>
    </source>
</evidence>
<dbReference type="InterPro" id="IPR037731">
    <property type="entry name" value="ASY3-like"/>
</dbReference>
<keyword evidence="1" id="KW-0175">Coiled coil</keyword>
<dbReference type="PANTHER" id="PTHR36027">
    <property type="entry name" value="MEIOSIS-SPECIFIC PROTEIN ASY3"/>
    <property type="match status" value="1"/>
</dbReference>
<comment type="caution">
    <text evidence="4">The sequence shown here is derived from an EMBL/GenBank/DDBJ whole genome shotgun (WGS) entry which is preliminary data.</text>
</comment>
<feature type="region of interest" description="Disordered" evidence="2">
    <location>
        <begin position="582"/>
        <end position="752"/>
    </location>
</feature>
<accession>A0A833QIW1</accession>
<feature type="compositionally biased region" description="Polar residues" evidence="2">
    <location>
        <begin position="582"/>
        <end position="595"/>
    </location>
</feature>